<dbReference type="GO" id="GO:0003964">
    <property type="term" value="F:RNA-directed DNA polymerase activity"/>
    <property type="evidence" value="ECO:0007669"/>
    <property type="project" value="UniProtKB-KW"/>
</dbReference>
<reference evidence="8 9" key="1">
    <citation type="submission" date="2016-03" db="EMBL/GenBank/DDBJ databases">
        <title>EvidentialGene: Evidence-directed Construction of Genes on Genomes.</title>
        <authorList>
            <person name="Gilbert D.G."/>
            <person name="Choi J.-H."/>
            <person name="Mockaitis K."/>
            <person name="Colbourne J."/>
            <person name="Pfrender M."/>
        </authorList>
    </citation>
    <scope>NUCLEOTIDE SEQUENCE [LARGE SCALE GENOMIC DNA]</scope>
    <source>
        <strain evidence="8 9">Xinb3</strain>
        <tissue evidence="8">Complete organism</tissue>
    </source>
</reference>
<organism evidence="8 9">
    <name type="scientific">Daphnia magna</name>
    <dbReference type="NCBI Taxonomy" id="35525"/>
    <lineage>
        <taxon>Eukaryota</taxon>
        <taxon>Metazoa</taxon>
        <taxon>Ecdysozoa</taxon>
        <taxon>Arthropoda</taxon>
        <taxon>Crustacea</taxon>
        <taxon>Branchiopoda</taxon>
        <taxon>Diplostraca</taxon>
        <taxon>Cladocera</taxon>
        <taxon>Anomopoda</taxon>
        <taxon>Daphniidae</taxon>
        <taxon>Daphnia</taxon>
    </lineage>
</organism>
<evidence type="ECO:0000259" key="7">
    <source>
        <dbReference type="Pfam" id="PF17917"/>
    </source>
</evidence>
<dbReference type="Proteomes" id="UP000076858">
    <property type="component" value="Unassembled WGS sequence"/>
</dbReference>
<feature type="domain" description="Reverse transcriptase RNase H-like" evidence="7">
    <location>
        <begin position="136"/>
        <end position="235"/>
    </location>
</feature>
<dbReference type="InterPro" id="IPR043128">
    <property type="entry name" value="Rev_trsase/Diguanyl_cyclase"/>
</dbReference>
<keyword evidence="5" id="KW-0378">Hydrolase</keyword>
<keyword evidence="1" id="KW-0808">Transferase</keyword>
<name>A0A164ILI1_9CRUS</name>
<keyword evidence="6" id="KW-0695">RNA-directed DNA polymerase</keyword>
<dbReference type="InterPro" id="IPR050951">
    <property type="entry name" value="Retrovirus_Pol_polyprotein"/>
</dbReference>
<dbReference type="Pfam" id="PF17917">
    <property type="entry name" value="RT_RNaseH"/>
    <property type="match status" value="1"/>
</dbReference>
<feature type="non-terminal residue" evidence="8">
    <location>
        <position position="285"/>
    </location>
</feature>
<feature type="non-terminal residue" evidence="8">
    <location>
        <position position="1"/>
    </location>
</feature>
<proteinExistence type="predicted"/>
<dbReference type="InterPro" id="IPR043502">
    <property type="entry name" value="DNA/RNA_pol_sf"/>
</dbReference>
<evidence type="ECO:0000313" key="8">
    <source>
        <dbReference type="EMBL" id="KZS01385.1"/>
    </source>
</evidence>
<dbReference type="PANTHER" id="PTHR37984">
    <property type="entry name" value="PROTEIN CBG26694"/>
    <property type="match status" value="1"/>
</dbReference>
<evidence type="ECO:0000313" key="9">
    <source>
        <dbReference type="Proteomes" id="UP000076858"/>
    </source>
</evidence>
<dbReference type="GO" id="GO:0016787">
    <property type="term" value="F:hydrolase activity"/>
    <property type="evidence" value="ECO:0007669"/>
    <property type="project" value="UniProtKB-KW"/>
</dbReference>
<dbReference type="InterPro" id="IPR041373">
    <property type="entry name" value="RT_RNaseH"/>
</dbReference>
<dbReference type="STRING" id="35525.A0A164ILI1"/>
<evidence type="ECO:0000256" key="4">
    <source>
        <dbReference type="ARBA" id="ARBA00022759"/>
    </source>
</evidence>
<gene>
    <name evidence="8" type="ORF">APZ42_001980</name>
</gene>
<evidence type="ECO:0000256" key="5">
    <source>
        <dbReference type="ARBA" id="ARBA00022801"/>
    </source>
</evidence>
<protein>
    <recommendedName>
        <fullName evidence="7">Reverse transcriptase RNase H-like domain-containing protein</fullName>
    </recommendedName>
</protein>
<keyword evidence="4" id="KW-0255">Endonuclease</keyword>
<evidence type="ECO:0000256" key="3">
    <source>
        <dbReference type="ARBA" id="ARBA00022722"/>
    </source>
</evidence>
<dbReference type="Gene3D" id="3.30.70.270">
    <property type="match status" value="1"/>
</dbReference>
<evidence type="ECO:0000256" key="6">
    <source>
        <dbReference type="ARBA" id="ARBA00022918"/>
    </source>
</evidence>
<dbReference type="PANTHER" id="PTHR37984:SF5">
    <property type="entry name" value="PROTEIN NYNRIN-LIKE"/>
    <property type="match status" value="1"/>
</dbReference>
<sequence>LKGHMEDVLRTLRALGAKGLRFHPFKCFWLLVEMDLLGNRVVPGGLAPAEAKISAIRALTSPASLPELRSKLAFVNYYRAYIPNFAVIAAPLNELLRKDAVWEWSPAREAAFAQLKEVICTPGIVLRNFEPSATATILYTDWSKSGIGVVLHQKDAEGQEYLVACLSRSLNPHERNYGSYEGELLAAVWGVKSLRLFLHGVRFLLVTDHQPIKWLMANQELTGKPARWSLIMQEYDFEVVHRPGATHINADVLSRYPLPSSADATGARLDHFSTPSAALAIWASP</sequence>
<dbReference type="FunFam" id="3.30.70.270:FF:000063">
    <property type="entry name" value="Zinc knuckle domaincontaining protein"/>
    <property type="match status" value="1"/>
</dbReference>
<comment type="caution">
    <text evidence="8">The sequence shown here is derived from an EMBL/GenBank/DDBJ whole genome shotgun (WGS) entry which is preliminary data.</text>
</comment>
<evidence type="ECO:0000256" key="1">
    <source>
        <dbReference type="ARBA" id="ARBA00022679"/>
    </source>
</evidence>
<dbReference type="SUPFAM" id="SSF56672">
    <property type="entry name" value="DNA/RNA polymerases"/>
    <property type="match status" value="1"/>
</dbReference>
<dbReference type="EMBL" id="LRGB01006986">
    <property type="protein sequence ID" value="KZS01385.1"/>
    <property type="molecule type" value="Genomic_DNA"/>
</dbReference>
<keyword evidence="3" id="KW-0540">Nuclease</keyword>
<dbReference type="CDD" id="cd09274">
    <property type="entry name" value="RNase_HI_RT_Ty3"/>
    <property type="match status" value="1"/>
</dbReference>
<evidence type="ECO:0000256" key="2">
    <source>
        <dbReference type="ARBA" id="ARBA00022695"/>
    </source>
</evidence>
<dbReference type="AlphaFoldDB" id="A0A164ILI1"/>
<keyword evidence="2" id="KW-0548">Nucleotidyltransferase</keyword>
<keyword evidence="9" id="KW-1185">Reference proteome</keyword>
<accession>A0A164ILI1</accession>
<dbReference type="GO" id="GO:0004519">
    <property type="term" value="F:endonuclease activity"/>
    <property type="evidence" value="ECO:0007669"/>
    <property type="project" value="UniProtKB-KW"/>
</dbReference>